<evidence type="ECO:0000313" key="1">
    <source>
        <dbReference type="EMBL" id="ENY86562.1"/>
    </source>
</evidence>
<dbReference type="EMBL" id="AGYV01000004">
    <property type="protein sequence ID" value="ENY86562.1"/>
    <property type="molecule type" value="Genomic_DNA"/>
</dbReference>
<comment type="caution">
    <text evidence="1">The sequence shown here is derived from an EMBL/GenBank/DDBJ whole genome shotgun (WGS) entry which is preliminary data.</text>
</comment>
<organism evidence="1 2">
    <name type="scientific">[Clostridium] innocuum 2959</name>
    <dbReference type="NCBI Taxonomy" id="999413"/>
    <lineage>
        <taxon>Bacteria</taxon>
        <taxon>Bacillati</taxon>
        <taxon>Bacillota</taxon>
        <taxon>Clostridia</taxon>
        <taxon>Eubacteriales</taxon>
        <taxon>Clostridiaceae</taxon>
        <taxon>Clostridium</taxon>
    </lineage>
</organism>
<name>N9WGD5_CLOIN</name>
<protein>
    <submittedName>
        <fullName evidence="1">Uncharacterized protein</fullName>
    </submittedName>
</protein>
<dbReference type="HOGENOM" id="CLU_3307379_0_0_9"/>
<dbReference type="AlphaFoldDB" id="N9WGD5"/>
<gene>
    <name evidence="1" type="ORF">HMPREF1094_02357</name>
</gene>
<proteinExistence type="predicted"/>
<evidence type="ECO:0000313" key="2">
    <source>
        <dbReference type="Proteomes" id="UP000013051"/>
    </source>
</evidence>
<dbReference type="PATRIC" id="fig|999413.4.peg.2475"/>
<accession>N9WGD5</accession>
<keyword evidence="2" id="KW-1185">Reference proteome</keyword>
<dbReference type="Proteomes" id="UP000013051">
    <property type="component" value="Unassembled WGS sequence"/>
</dbReference>
<sequence length="39" mass="4583">MAKFVKVKIYQKDSCFFAFTGKKWYIIIGNSTMQDMKEG</sequence>
<reference evidence="1 2" key="1">
    <citation type="submission" date="2013-01" db="EMBL/GenBank/DDBJ databases">
        <title>The Genome Sequence of Clostridium innocuum 2959.</title>
        <authorList>
            <consortium name="The Broad Institute Genome Sequencing Platform"/>
            <person name="Earl A."/>
            <person name="Ward D."/>
            <person name="Feldgarden M."/>
            <person name="Gevers D."/>
            <person name="Courvalin P."/>
            <person name="Lambert T."/>
            <person name="Walker B."/>
            <person name="Young S.K."/>
            <person name="Zeng Q."/>
            <person name="Gargeya S."/>
            <person name="Fitzgerald M."/>
            <person name="Haas B."/>
            <person name="Abouelleil A."/>
            <person name="Alvarado L."/>
            <person name="Arachchi H.M."/>
            <person name="Berlin A.M."/>
            <person name="Chapman S.B."/>
            <person name="Dewar J."/>
            <person name="Goldberg J."/>
            <person name="Griggs A."/>
            <person name="Gujja S."/>
            <person name="Hansen M."/>
            <person name="Howarth C."/>
            <person name="Imamovic A."/>
            <person name="Larimer J."/>
            <person name="McCowan C."/>
            <person name="Murphy C."/>
            <person name="Neiman D."/>
            <person name="Pearson M."/>
            <person name="Priest M."/>
            <person name="Roberts A."/>
            <person name="Saif S."/>
            <person name="Shea T."/>
            <person name="Sisk P."/>
            <person name="Sykes S."/>
            <person name="Wortman J."/>
            <person name="Nusbaum C."/>
            <person name="Birren B."/>
        </authorList>
    </citation>
    <scope>NUCLEOTIDE SEQUENCE [LARGE SCALE GENOMIC DNA]</scope>
    <source>
        <strain evidence="1 2">2959</strain>
    </source>
</reference>